<evidence type="ECO:0000313" key="3">
    <source>
        <dbReference type="Proteomes" id="UP000015105"/>
    </source>
</evidence>
<dbReference type="Proteomes" id="UP000015105">
    <property type="component" value="Chromosome 4D"/>
</dbReference>
<dbReference type="InterPro" id="IPR025398">
    <property type="entry name" value="DUF4371"/>
</dbReference>
<protein>
    <recommendedName>
        <fullName evidence="1">DUF4371 domain-containing protein</fullName>
    </recommendedName>
</protein>
<sequence length="311" mass="35179">VDTSLAIVSYLALQGEPFRGHDESTSSLNKGNFLELLDWVKERIPEVKVAFDELCPKNAQMTSGKIQKILVSHCANAVTKAIKEEMGDCLFSVLIDECRDISVKEQMAVVIRYLSKQGETIERFLGIKHVPDTTSASLKKALLEVFAKHGLVVARLRGQGYDGASNMRGEFNGLQKLIRDENPYAFYIHCFAHQLQLVVVAVSRCCKGVEDFFEYVTMISNLSTSSCKRKDKLLDKQKQVLLDKAGGLVHQMETFSFVFILKMMLKILRMTNDLSLLLQKKDQNVVQAMSLVTDVRTRLINWRNDGWEPLL</sequence>
<evidence type="ECO:0000259" key="1">
    <source>
        <dbReference type="Pfam" id="PF14291"/>
    </source>
</evidence>
<dbReference type="Gramene" id="AET4Gv20082500.2">
    <property type="protein sequence ID" value="AET4Gv20082500.2"/>
    <property type="gene ID" value="AET4Gv20082500"/>
</dbReference>
<reference evidence="3" key="1">
    <citation type="journal article" date="2014" name="Science">
        <title>Ancient hybridizations among the ancestral genomes of bread wheat.</title>
        <authorList>
            <consortium name="International Wheat Genome Sequencing Consortium,"/>
            <person name="Marcussen T."/>
            <person name="Sandve S.R."/>
            <person name="Heier L."/>
            <person name="Spannagl M."/>
            <person name="Pfeifer M."/>
            <person name="Jakobsen K.S."/>
            <person name="Wulff B.B."/>
            <person name="Steuernagel B."/>
            <person name="Mayer K.F."/>
            <person name="Olsen O.A."/>
        </authorList>
    </citation>
    <scope>NUCLEOTIDE SEQUENCE [LARGE SCALE GENOMIC DNA]</scope>
    <source>
        <strain evidence="3">cv. AL8/78</strain>
    </source>
</reference>
<evidence type="ECO:0000313" key="2">
    <source>
        <dbReference type="EnsemblPlants" id="AET4Gv20082500.2"/>
    </source>
</evidence>
<dbReference type="PANTHER" id="PTHR45749:SF22">
    <property type="entry name" value="TTF-TYPE DOMAIN-CONTAINING PROTEIN"/>
    <property type="match status" value="1"/>
</dbReference>
<organism evidence="2 3">
    <name type="scientific">Aegilops tauschii subsp. strangulata</name>
    <name type="common">Goatgrass</name>
    <dbReference type="NCBI Taxonomy" id="200361"/>
    <lineage>
        <taxon>Eukaryota</taxon>
        <taxon>Viridiplantae</taxon>
        <taxon>Streptophyta</taxon>
        <taxon>Embryophyta</taxon>
        <taxon>Tracheophyta</taxon>
        <taxon>Spermatophyta</taxon>
        <taxon>Magnoliopsida</taxon>
        <taxon>Liliopsida</taxon>
        <taxon>Poales</taxon>
        <taxon>Poaceae</taxon>
        <taxon>BOP clade</taxon>
        <taxon>Pooideae</taxon>
        <taxon>Triticodae</taxon>
        <taxon>Triticeae</taxon>
        <taxon>Triticinae</taxon>
        <taxon>Aegilops</taxon>
    </lineage>
</organism>
<reference evidence="2" key="4">
    <citation type="submission" date="2019-03" db="UniProtKB">
        <authorList>
            <consortium name="EnsemblPlants"/>
        </authorList>
    </citation>
    <scope>IDENTIFICATION</scope>
</reference>
<reference evidence="3" key="2">
    <citation type="journal article" date="2017" name="Nat. Plants">
        <title>The Aegilops tauschii genome reveals multiple impacts of transposons.</title>
        <authorList>
            <person name="Zhao G."/>
            <person name="Zou C."/>
            <person name="Li K."/>
            <person name="Wang K."/>
            <person name="Li T."/>
            <person name="Gao L."/>
            <person name="Zhang X."/>
            <person name="Wang H."/>
            <person name="Yang Z."/>
            <person name="Liu X."/>
            <person name="Jiang W."/>
            <person name="Mao L."/>
            <person name="Kong X."/>
            <person name="Jiao Y."/>
            <person name="Jia J."/>
        </authorList>
    </citation>
    <scope>NUCLEOTIDE SEQUENCE [LARGE SCALE GENOMIC DNA]</scope>
    <source>
        <strain evidence="3">cv. AL8/78</strain>
    </source>
</reference>
<reference evidence="2" key="3">
    <citation type="journal article" date="2017" name="Nature">
        <title>Genome sequence of the progenitor of the wheat D genome Aegilops tauschii.</title>
        <authorList>
            <person name="Luo M.C."/>
            <person name="Gu Y.Q."/>
            <person name="Puiu D."/>
            <person name="Wang H."/>
            <person name="Twardziok S.O."/>
            <person name="Deal K.R."/>
            <person name="Huo N."/>
            <person name="Zhu T."/>
            <person name="Wang L."/>
            <person name="Wang Y."/>
            <person name="McGuire P.E."/>
            <person name="Liu S."/>
            <person name="Long H."/>
            <person name="Ramasamy R.K."/>
            <person name="Rodriguez J.C."/>
            <person name="Van S.L."/>
            <person name="Yuan L."/>
            <person name="Wang Z."/>
            <person name="Xia Z."/>
            <person name="Xiao L."/>
            <person name="Anderson O.D."/>
            <person name="Ouyang S."/>
            <person name="Liang Y."/>
            <person name="Zimin A.V."/>
            <person name="Pertea G."/>
            <person name="Qi P."/>
            <person name="Bennetzen J.L."/>
            <person name="Dai X."/>
            <person name="Dawson M.W."/>
            <person name="Muller H.G."/>
            <person name="Kugler K."/>
            <person name="Rivarola-Duarte L."/>
            <person name="Spannagl M."/>
            <person name="Mayer K.F.X."/>
            <person name="Lu F.H."/>
            <person name="Bevan M.W."/>
            <person name="Leroy P."/>
            <person name="Li P."/>
            <person name="You F.M."/>
            <person name="Sun Q."/>
            <person name="Liu Z."/>
            <person name="Lyons E."/>
            <person name="Wicker T."/>
            <person name="Salzberg S.L."/>
            <person name="Devos K.M."/>
            <person name="Dvorak J."/>
        </authorList>
    </citation>
    <scope>NUCLEOTIDE SEQUENCE [LARGE SCALE GENOMIC DNA]</scope>
    <source>
        <strain evidence="2">cv. AL8/78</strain>
    </source>
</reference>
<name>A0A453H6I6_AEGTS</name>
<dbReference type="AlphaFoldDB" id="A0A453H6I6"/>
<proteinExistence type="predicted"/>
<dbReference type="EnsemblPlants" id="AET4Gv20082500.2">
    <property type="protein sequence ID" value="AET4Gv20082500.2"/>
    <property type="gene ID" value="AET4Gv20082500"/>
</dbReference>
<dbReference type="SUPFAM" id="SSF53098">
    <property type="entry name" value="Ribonuclease H-like"/>
    <property type="match status" value="1"/>
</dbReference>
<dbReference type="InterPro" id="IPR012337">
    <property type="entry name" value="RNaseH-like_sf"/>
</dbReference>
<feature type="domain" description="DUF4371" evidence="1">
    <location>
        <begin position="3"/>
        <end position="173"/>
    </location>
</feature>
<keyword evidence="3" id="KW-1185">Reference proteome</keyword>
<reference evidence="2" key="5">
    <citation type="journal article" date="2021" name="G3 (Bethesda)">
        <title>Aegilops tauschii genome assembly Aet v5.0 features greater sequence contiguity and improved annotation.</title>
        <authorList>
            <person name="Wang L."/>
            <person name="Zhu T."/>
            <person name="Rodriguez J.C."/>
            <person name="Deal K.R."/>
            <person name="Dubcovsky J."/>
            <person name="McGuire P.E."/>
            <person name="Lux T."/>
            <person name="Spannagl M."/>
            <person name="Mayer K.F.X."/>
            <person name="Baldrich P."/>
            <person name="Meyers B.C."/>
            <person name="Huo N."/>
            <person name="Gu Y.Q."/>
            <person name="Zhou H."/>
            <person name="Devos K.M."/>
            <person name="Bennetzen J.L."/>
            <person name="Unver T."/>
            <person name="Budak H."/>
            <person name="Gulick P.J."/>
            <person name="Galiba G."/>
            <person name="Kalapos B."/>
            <person name="Nelson D.R."/>
            <person name="Li P."/>
            <person name="You F.M."/>
            <person name="Luo M.C."/>
            <person name="Dvorak J."/>
        </authorList>
    </citation>
    <scope>NUCLEOTIDE SEQUENCE [LARGE SCALE GENOMIC DNA]</scope>
    <source>
        <strain evidence="2">cv. AL8/78</strain>
    </source>
</reference>
<dbReference type="Pfam" id="PF14291">
    <property type="entry name" value="DUF4371"/>
    <property type="match status" value="1"/>
</dbReference>
<dbReference type="PANTHER" id="PTHR45749">
    <property type="match status" value="1"/>
</dbReference>
<accession>A0A453H6I6</accession>